<evidence type="ECO:0000313" key="2">
    <source>
        <dbReference type="EMBL" id="KAF2003184.1"/>
    </source>
</evidence>
<feature type="compositionally biased region" description="Basic and acidic residues" evidence="1">
    <location>
        <begin position="24"/>
        <end position="34"/>
    </location>
</feature>
<reference evidence="2" key="1">
    <citation type="journal article" date="2020" name="Stud. Mycol.">
        <title>101 Dothideomycetes genomes: a test case for predicting lifestyles and emergence of pathogens.</title>
        <authorList>
            <person name="Haridas S."/>
            <person name="Albert R."/>
            <person name="Binder M."/>
            <person name="Bloem J."/>
            <person name="Labutti K."/>
            <person name="Salamov A."/>
            <person name="Andreopoulos B."/>
            <person name="Baker S."/>
            <person name="Barry K."/>
            <person name="Bills G."/>
            <person name="Bluhm B."/>
            <person name="Cannon C."/>
            <person name="Castanera R."/>
            <person name="Culley D."/>
            <person name="Daum C."/>
            <person name="Ezra D."/>
            <person name="Gonzalez J."/>
            <person name="Henrissat B."/>
            <person name="Kuo A."/>
            <person name="Liang C."/>
            <person name="Lipzen A."/>
            <person name="Lutzoni F."/>
            <person name="Magnuson J."/>
            <person name="Mondo S."/>
            <person name="Nolan M."/>
            <person name="Ohm R."/>
            <person name="Pangilinan J."/>
            <person name="Park H.-J."/>
            <person name="Ramirez L."/>
            <person name="Alfaro M."/>
            <person name="Sun H."/>
            <person name="Tritt A."/>
            <person name="Yoshinaga Y."/>
            <person name="Zwiers L.-H."/>
            <person name="Turgeon B."/>
            <person name="Goodwin S."/>
            <person name="Spatafora J."/>
            <person name="Crous P."/>
            <person name="Grigoriev I."/>
        </authorList>
    </citation>
    <scope>NUCLEOTIDE SEQUENCE</scope>
    <source>
        <strain evidence="2">CBS 123094</strain>
    </source>
</reference>
<keyword evidence="3" id="KW-1185">Reference proteome</keyword>
<name>A0A6A5WQI9_9PLEO</name>
<proteinExistence type="predicted"/>
<feature type="region of interest" description="Disordered" evidence="1">
    <location>
        <begin position="1"/>
        <end position="115"/>
    </location>
</feature>
<accession>A0A6A5WQI9</accession>
<protein>
    <submittedName>
        <fullName evidence="2">Uncharacterized protein</fullName>
    </submittedName>
</protein>
<sequence length="129" mass="14173">MGRRGMRRKSDVAGGRCGRRRGRRREDAFSDKRQRCPGVLAMHSHPTCKTTSQCGTKTNPNLVTEPDAEPHLGYQPKHSILSVETSQDAESDQEDLRASSQSDPDGDANENSPECIQAAFNIVGEYVNG</sequence>
<feature type="compositionally biased region" description="Polar residues" evidence="1">
    <location>
        <begin position="98"/>
        <end position="114"/>
    </location>
</feature>
<dbReference type="EMBL" id="ML977573">
    <property type="protein sequence ID" value="KAF2003184.1"/>
    <property type="molecule type" value="Genomic_DNA"/>
</dbReference>
<organism evidence="2 3">
    <name type="scientific">Amniculicola lignicola CBS 123094</name>
    <dbReference type="NCBI Taxonomy" id="1392246"/>
    <lineage>
        <taxon>Eukaryota</taxon>
        <taxon>Fungi</taxon>
        <taxon>Dikarya</taxon>
        <taxon>Ascomycota</taxon>
        <taxon>Pezizomycotina</taxon>
        <taxon>Dothideomycetes</taxon>
        <taxon>Pleosporomycetidae</taxon>
        <taxon>Pleosporales</taxon>
        <taxon>Amniculicolaceae</taxon>
        <taxon>Amniculicola</taxon>
    </lineage>
</organism>
<feature type="compositionally biased region" description="Polar residues" evidence="1">
    <location>
        <begin position="47"/>
        <end position="62"/>
    </location>
</feature>
<evidence type="ECO:0000313" key="3">
    <source>
        <dbReference type="Proteomes" id="UP000799779"/>
    </source>
</evidence>
<dbReference type="AlphaFoldDB" id="A0A6A5WQI9"/>
<dbReference type="Proteomes" id="UP000799779">
    <property type="component" value="Unassembled WGS sequence"/>
</dbReference>
<evidence type="ECO:0000256" key="1">
    <source>
        <dbReference type="SAM" id="MobiDB-lite"/>
    </source>
</evidence>
<gene>
    <name evidence="2" type="ORF">P154DRAFT_617827</name>
</gene>